<name>A0A0D0BLE8_9AGAM</name>
<dbReference type="EMBL" id="KN835197">
    <property type="protein sequence ID" value="KIK44103.1"/>
    <property type="molecule type" value="Genomic_DNA"/>
</dbReference>
<dbReference type="InParanoid" id="A0A0D0BLE8"/>
<dbReference type="HOGENOM" id="CLU_1462262_0_0_1"/>
<evidence type="ECO:0000313" key="1">
    <source>
        <dbReference type="EMBL" id="KIK44103.1"/>
    </source>
</evidence>
<keyword evidence="2" id="KW-1185">Reference proteome</keyword>
<organism evidence="1 2">
    <name type="scientific">Suillus luteus UH-Slu-Lm8-n1</name>
    <dbReference type="NCBI Taxonomy" id="930992"/>
    <lineage>
        <taxon>Eukaryota</taxon>
        <taxon>Fungi</taxon>
        <taxon>Dikarya</taxon>
        <taxon>Basidiomycota</taxon>
        <taxon>Agaricomycotina</taxon>
        <taxon>Agaricomycetes</taxon>
        <taxon>Agaricomycetidae</taxon>
        <taxon>Boletales</taxon>
        <taxon>Suillineae</taxon>
        <taxon>Suillaceae</taxon>
        <taxon>Suillus</taxon>
    </lineage>
</organism>
<gene>
    <name evidence="1" type="ORF">CY34DRAFT_653860</name>
</gene>
<sequence length="185" mass="21360">MSSPSLSSLLGRICYQSRNRLSHAPPAPTPHQRFLGRFTSVWRRDKPHGATEPATQSQSRPFSWTQNLSGMLRRRDQSDIQLQEVEVPYTAGKPVHCSLIHSSSVSLSPRTEELPRRKEEANCQLISTFQYSYHATTQRSSTKHIIIITATASNYYYLNALCRPWYYWGDGNSFPSSYRRFWMAR</sequence>
<reference evidence="2" key="2">
    <citation type="submission" date="2015-01" db="EMBL/GenBank/DDBJ databases">
        <title>Evolutionary Origins and Diversification of the Mycorrhizal Mutualists.</title>
        <authorList>
            <consortium name="DOE Joint Genome Institute"/>
            <consortium name="Mycorrhizal Genomics Consortium"/>
            <person name="Kohler A."/>
            <person name="Kuo A."/>
            <person name="Nagy L.G."/>
            <person name="Floudas D."/>
            <person name="Copeland A."/>
            <person name="Barry K.W."/>
            <person name="Cichocki N."/>
            <person name="Veneault-Fourrey C."/>
            <person name="LaButti K."/>
            <person name="Lindquist E.A."/>
            <person name="Lipzen A."/>
            <person name="Lundell T."/>
            <person name="Morin E."/>
            <person name="Murat C."/>
            <person name="Riley R."/>
            <person name="Ohm R."/>
            <person name="Sun H."/>
            <person name="Tunlid A."/>
            <person name="Henrissat B."/>
            <person name="Grigoriev I.V."/>
            <person name="Hibbett D.S."/>
            <person name="Martin F."/>
        </authorList>
    </citation>
    <scope>NUCLEOTIDE SEQUENCE [LARGE SCALE GENOMIC DNA]</scope>
    <source>
        <strain evidence="2">UH-Slu-Lm8-n1</strain>
    </source>
</reference>
<accession>A0A0D0BLE8</accession>
<dbReference type="OrthoDB" id="2689844at2759"/>
<protein>
    <submittedName>
        <fullName evidence="1">Uncharacterized protein</fullName>
    </submittedName>
</protein>
<dbReference type="AlphaFoldDB" id="A0A0D0BLE8"/>
<proteinExistence type="predicted"/>
<dbReference type="Proteomes" id="UP000054485">
    <property type="component" value="Unassembled WGS sequence"/>
</dbReference>
<reference evidence="1 2" key="1">
    <citation type="submission" date="2014-04" db="EMBL/GenBank/DDBJ databases">
        <authorList>
            <consortium name="DOE Joint Genome Institute"/>
            <person name="Kuo A."/>
            <person name="Ruytinx J."/>
            <person name="Rineau F."/>
            <person name="Colpaert J."/>
            <person name="Kohler A."/>
            <person name="Nagy L.G."/>
            <person name="Floudas D."/>
            <person name="Copeland A."/>
            <person name="Barry K.W."/>
            <person name="Cichocki N."/>
            <person name="Veneault-Fourrey C."/>
            <person name="LaButti K."/>
            <person name="Lindquist E.A."/>
            <person name="Lipzen A."/>
            <person name="Lundell T."/>
            <person name="Morin E."/>
            <person name="Murat C."/>
            <person name="Sun H."/>
            <person name="Tunlid A."/>
            <person name="Henrissat B."/>
            <person name="Grigoriev I.V."/>
            <person name="Hibbett D.S."/>
            <person name="Martin F."/>
            <person name="Nordberg H.P."/>
            <person name="Cantor M.N."/>
            <person name="Hua S.X."/>
        </authorList>
    </citation>
    <scope>NUCLEOTIDE SEQUENCE [LARGE SCALE GENOMIC DNA]</scope>
    <source>
        <strain evidence="1 2">UH-Slu-Lm8-n1</strain>
    </source>
</reference>
<evidence type="ECO:0000313" key="2">
    <source>
        <dbReference type="Proteomes" id="UP000054485"/>
    </source>
</evidence>